<dbReference type="GO" id="GO:0006952">
    <property type="term" value="P:defense response"/>
    <property type="evidence" value="ECO:0007669"/>
    <property type="project" value="InterPro"/>
</dbReference>
<name>A0AAD7L1I7_QUISA</name>
<dbReference type="Gene3D" id="3.30.530.20">
    <property type="match status" value="1"/>
</dbReference>
<sequence length="157" mass="17284">MAGQVSHELELNVPASQAWELYGTVALATLVEKGLPNLIQKIDLVEGDGGVGTVLQLRFAPGVPGKTDYKEKFTKIDNEKRIKEVEVVEGGYLDIGFTLYRTRIEVIEKENDSSVVKTTIEYELKEEAAANASLVSAETYAKIGEIAKNYLYKNKAS</sequence>
<accession>A0AAD7L1I7</accession>
<dbReference type="CDD" id="cd07816">
    <property type="entry name" value="Bet_v1-like"/>
    <property type="match status" value="1"/>
</dbReference>
<dbReference type="GO" id="GO:0005634">
    <property type="term" value="C:nucleus"/>
    <property type="evidence" value="ECO:0007669"/>
    <property type="project" value="TreeGrafter"/>
</dbReference>
<keyword evidence="5" id="KW-1185">Reference proteome</keyword>
<dbReference type="KEGG" id="qsa:O6P43_030179"/>
<dbReference type="EMBL" id="JARAOO010000012">
    <property type="protein sequence ID" value="KAJ7949894.1"/>
    <property type="molecule type" value="Genomic_DNA"/>
</dbReference>
<dbReference type="GO" id="GO:0038023">
    <property type="term" value="F:signaling receptor activity"/>
    <property type="evidence" value="ECO:0007669"/>
    <property type="project" value="TreeGrafter"/>
</dbReference>
<proteinExistence type="inferred from homology"/>
<dbReference type="SUPFAM" id="SSF55961">
    <property type="entry name" value="Bet v1-like"/>
    <property type="match status" value="1"/>
</dbReference>
<dbReference type="GO" id="GO:0009738">
    <property type="term" value="P:abscisic acid-activated signaling pathway"/>
    <property type="evidence" value="ECO:0007669"/>
    <property type="project" value="TreeGrafter"/>
</dbReference>
<dbReference type="AlphaFoldDB" id="A0AAD7L1I7"/>
<dbReference type="SMART" id="SM01037">
    <property type="entry name" value="Bet_v_1"/>
    <property type="match status" value="1"/>
</dbReference>
<comment type="caution">
    <text evidence="4">The sequence shown here is derived from an EMBL/GenBank/DDBJ whole genome shotgun (WGS) entry which is preliminary data.</text>
</comment>
<evidence type="ECO:0000313" key="4">
    <source>
        <dbReference type="EMBL" id="KAJ7949894.1"/>
    </source>
</evidence>
<dbReference type="PANTHER" id="PTHR31213:SF19">
    <property type="entry name" value="BET V I_MAJOR LATEX PROTEIN DOMAIN-CONTAINING PROTEIN"/>
    <property type="match status" value="1"/>
</dbReference>
<comment type="similarity">
    <text evidence="1">Belongs to the BetVI family.</text>
</comment>
<gene>
    <name evidence="4" type="ORF">O6P43_030179</name>
</gene>
<feature type="domain" description="Bet v I/Major latex protein" evidence="3">
    <location>
        <begin position="1"/>
        <end position="149"/>
    </location>
</feature>
<evidence type="ECO:0000256" key="1">
    <source>
        <dbReference type="ARBA" id="ARBA00009744"/>
    </source>
</evidence>
<organism evidence="4 5">
    <name type="scientific">Quillaja saponaria</name>
    <name type="common">Soap bark tree</name>
    <dbReference type="NCBI Taxonomy" id="32244"/>
    <lineage>
        <taxon>Eukaryota</taxon>
        <taxon>Viridiplantae</taxon>
        <taxon>Streptophyta</taxon>
        <taxon>Embryophyta</taxon>
        <taxon>Tracheophyta</taxon>
        <taxon>Spermatophyta</taxon>
        <taxon>Magnoliopsida</taxon>
        <taxon>eudicotyledons</taxon>
        <taxon>Gunneridae</taxon>
        <taxon>Pentapetalae</taxon>
        <taxon>rosids</taxon>
        <taxon>fabids</taxon>
        <taxon>Fabales</taxon>
        <taxon>Quillajaceae</taxon>
        <taxon>Quillaja</taxon>
    </lineage>
</organism>
<dbReference type="InterPro" id="IPR000916">
    <property type="entry name" value="Bet_v_I/MLP"/>
</dbReference>
<dbReference type="Pfam" id="PF00407">
    <property type="entry name" value="Bet_v_1"/>
    <property type="match status" value="1"/>
</dbReference>
<dbReference type="InterPro" id="IPR050279">
    <property type="entry name" value="Plant_def-hormone_signal"/>
</dbReference>
<reference evidence="4" key="1">
    <citation type="journal article" date="2023" name="Science">
        <title>Elucidation of the pathway for biosynthesis of saponin adjuvants from the soapbark tree.</title>
        <authorList>
            <person name="Reed J."/>
            <person name="Orme A."/>
            <person name="El-Demerdash A."/>
            <person name="Owen C."/>
            <person name="Martin L.B.B."/>
            <person name="Misra R.C."/>
            <person name="Kikuchi S."/>
            <person name="Rejzek M."/>
            <person name="Martin A.C."/>
            <person name="Harkess A."/>
            <person name="Leebens-Mack J."/>
            <person name="Louveau T."/>
            <person name="Stephenson M.J."/>
            <person name="Osbourn A."/>
        </authorList>
    </citation>
    <scope>NUCLEOTIDE SEQUENCE</scope>
    <source>
        <strain evidence="4">S10</strain>
    </source>
</reference>
<dbReference type="Proteomes" id="UP001163823">
    <property type="component" value="Chromosome 12"/>
</dbReference>
<dbReference type="GO" id="GO:0009820">
    <property type="term" value="P:alkaloid metabolic process"/>
    <property type="evidence" value="ECO:0007669"/>
    <property type="project" value="UniProtKB-KW"/>
</dbReference>
<dbReference type="GO" id="GO:0010427">
    <property type="term" value="F:abscisic acid binding"/>
    <property type="evidence" value="ECO:0007669"/>
    <property type="project" value="TreeGrafter"/>
</dbReference>
<dbReference type="InterPro" id="IPR023393">
    <property type="entry name" value="START-like_dom_sf"/>
</dbReference>
<protein>
    <submittedName>
        <fullName evidence="4">S-norcoclaurine synthase-like</fullName>
    </submittedName>
</protein>
<evidence type="ECO:0000259" key="3">
    <source>
        <dbReference type="SMART" id="SM01037"/>
    </source>
</evidence>
<dbReference type="GO" id="GO:0004864">
    <property type="term" value="F:protein phosphatase inhibitor activity"/>
    <property type="evidence" value="ECO:0007669"/>
    <property type="project" value="TreeGrafter"/>
</dbReference>
<dbReference type="FunFam" id="3.30.530.20:FF:000033">
    <property type="entry name" value="S-norcoclaurine synthase"/>
    <property type="match status" value="1"/>
</dbReference>
<evidence type="ECO:0000256" key="2">
    <source>
        <dbReference type="ARBA" id="ARBA00022589"/>
    </source>
</evidence>
<evidence type="ECO:0000313" key="5">
    <source>
        <dbReference type="Proteomes" id="UP001163823"/>
    </source>
</evidence>
<dbReference type="GO" id="GO:0005737">
    <property type="term" value="C:cytoplasm"/>
    <property type="evidence" value="ECO:0007669"/>
    <property type="project" value="TreeGrafter"/>
</dbReference>
<keyword evidence="2" id="KW-0017">Alkaloid metabolism</keyword>
<dbReference type="PANTHER" id="PTHR31213">
    <property type="entry name" value="OS08G0374000 PROTEIN-RELATED"/>
    <property type="match status" value="1"/>
</dbReference>